<dbReference type="Proteomes" id="UP001054837">
    <property type="component" value="Unassembled WGS sequence"/>
</dbReference>
<name>A0AAV4V7U2_9ARAC</name>
<evidence type="ECO:0000313" key="2">
    <source>
        <dbReference type="Proteomes" id="UP001054837"/>
    </source>
</evidence>
<evidence type="ECO:0000313" key="1">
    <source>
        <dbReference type="EMBL" id="GIY66322.1"/>
    </source>
</evidence>
<keyword evidence="2" id="KW-1185">Reference proteome</keyword>
<dbReference type="EMBL" id="BPLQ01012579">
    <property type="protein sequence ID" value="GIY66322.1"/>
    <property type="molecule type" value="Genomic_DNA"/>
</dbReference>
<gene>
    <name evidence="1" type="ORF">CDAR_457921</name>
</gene>
<dbReference type="AlphaFoldDB" id="A0AAV4V7U2"/>
<accession>A0AAV4V7U2</accession>
<organism evidence="1 2">
    <name type="scientific">Caerostris darwini</name>
    <dbReference type="NCBI Taxonomy" id="1538125"/>
    <lineage>
        <taxon>Eukaryota</taxon>
        <taxon>Metazoa</taxon>
        <taxon>Ecdysozoa</taxon>
        <taxon>Arthropoda</taxon>
        <taxon>Chelicerata</taxon>
        <taxon>Arachnida</taxon>
        <taxon>Araneae</taxon>
        <taxon>Araneomorphae</taxon>
        <taxon>Entelegynae</taxon>
        <taxon>Araneoidea</taxon>
        <taxon>Araneidae</taxon>
        <taxon>Caerostris</taxon>
    </lineage>
</organism>
<proteinExistence type="predicted"/>
<protein>
    <submittedName>
        <fullName evidence="1">Uncharacterized protein</fullName>
    </submittedName>
</protein>
<reference evidence="1 2" key="1">
    <citation type="submission" date="2021-06" db="EMBL/GenBank/DDBJ databases">
        <title>Caerostris darwini draft genome.</title>
        <authorList>
            <person name="Kono N."/>
            <person name="Arakawa K."/>
        </authorList>
    </citation>
    <scope>NUCLEOTIDE SEQUENCE [LARGE SCALE GENOMIC DNA]</scope>
</reference>
<sequence>MITDNEEEEKRAEILNVTGGGALTFGSVIAKSGFRSRVEITREFIDRISIKMYIVSGGESYWIPHTTLGFCFCVTSLLFRLECPWKSNL</sequence>
<comment type="caution">
    <text evidence="1">The sequence shown here is derived from an EMBL/GenBank/DDBJ whole genome shotgun (WGS) entry which is preliminary data.</text>
</comment>